<evidence type="ECO:0000313" key="3">
    <source>
        <dbReference type="Proteomes" id="UP001268089"/>
    </source>
</evidence>
<dbReference type="Pfam" id="PF06527">
    <property type="entry name" value="TniQ"/>
    <property type="match status" value="1"/>
</dbReference>
<organism evidence="2 3">
    <name type="scientific">Rhodoferax saidenbachensis</name>
    <dbReference type="NCBI Taxonomy" id="1484693"/>
    <lineage>
        <taxon>Bacteria</taxon>
        <taxon>Pseudomonadati</taxon>
        <taxon>Pseudomonadota</taxon>
        <taxon>Betaproteobacteria</taxon>
        <taxon>Burkholderiales</taxon>
        <taxon>Comamonadaceae</taxon>
        <taxon>Rhodoferax</taxon>
    </lineage>
</organism>
<feature type="domain" description="TniQ" evidence="1">
    <location>
        <begin position="2"/>
        <end position="114"/>
    </location>
</feature>
<sequence length="301" mass="33487">MGYLLRSATANGISLHGLRDLCGLSSVRTFWAIDAPSLAGGLNVPVPELQSILIDKRRHMDASAYQTGGQIILRTELLRLGRPQLCVTCVHRQGYCKAMWDCQLYTVCHIHRTPMVELCKACGGALRWYRLAVDVCHCGAYLQPLGELGADVSDADLWVANRIAKYFGGDPSGDTVSKAMPDWTNELSFDGFLSLILAFGIRVTSHQRVSRISRTKMPRAFWRLVCTRAVQRLEDYSGGANARLLAPWIWEGGLESLALSHVQRADQQVALRLLREVFDTEIAARFGSERAALCQMSLFEE</sequence>
<dbReference type="EMBL" id="JAVDXO010000009">
    <property type="protein sequence ID" value="MDR7308228.1"/>
    <property type="molecule type" value="Genomic_DNA"/>
</dbReference>
<evidence type="ECO:0000313" key="2">
    <source>
        <dbReference type="EMBL" id="MDR7308228.1"/>
    </source>
</evidence>
<gene>
    <name evidence="2" type="ORF">J2X15_003537</name>
</gene>
<keyword evidence="3" id="KW-1185">Reference proteome</keyword>
<evidence type="ECO:0000259" key="1">
    <source>
        <dbReference type="Pfam" id="PF06527"/>
    </source>
</evidence>
<proteinExistence type="predicted"/>
<comment type="caution">
    <text evidence="2">The sequence shown here is derived from an EMBL/GenBank/DDBJ whole genome shotgun (WGS) entry which is preliminary data.</text>
</comment>
<name>A0ABU1ZRX4_9BURK</name>
<reference evidence="2 3" key="1">
    <citation type="submission" date="2023-07" db="EMBL/GenBank/DDBJ databases">
        <title>Sorghum-associated microbial communities from plants grown in Nebraska, USA.</title>
        <authorList>
            <person name="Schachtman D."/>
        </authorList>
    </citation>
    <scope>NUCLEOTIDE SEQUENCE [LARGE SCALE GENOMIC DNA]</scope>
    <source>
        <strain evidence="2 3">BE308</strain>
    </source>
</reference>
<dbReference type="InterPro" id="IPR009492">
    <property type="entry name" value="TniQ"/>
</dbReference>
<accession>A0ABU1ZRX4</accession>
<dbReference type="Proteomes" id="UP001268089">
    <property type="component" value="Unassembled WGS sequence"/>
</dbReference>
<protein>
    <recommendedName>
        <fullName evidence="1">TniQ domain-containing protein</fullName>
    </recommendedName>
</protein>